<sequence length="79" mass="9160">VQRHLHRAEHWVVVSGTAKVNVEDKEFFLSENQSTFIPAGSVHTLENPGKIDLEIIEVRSGFYLEEDDIERLHDRYGRV</sequence>
<accession>A0ABS0TZ44</accession>
<evidence type="ECO:0000313" key="2">
    <source>
        <dbReference type="EMBL" id="MBI6183652.1"/>
    </source>
</evidence>
<dbReference type="RefSeq" id="WP_198642753.1">
    <property type="nucleotide sequence ID" value="NZ_JAEHSL010000057.1"/>
</dbReference>
<dbReference type="CDD" id="cd02213">
    <property type="entry name" value="cupin_PMI_typeII_C"/>
    <property type="match status" value="1"/>
</dbReference>
<gene>
    <name evidence="2" type="ORF">JEQ07_25110</name>
</gene>
<dbReference type="InterPro" id="IPR011051">
    <property type="entry name" value="RmlC_Cupin_sf"/>
</dbReference>
<dbReference type="InterPro" id="IPR051161">
    <property type="entry name" value="Mannose-6P_isomerase_type2"/>
</dbReference>
<name>A0ABS0TZ44_SERPR</name>
<proteinExistence type="predicted"/>
<keyword evidence="3" id="KW-1185">Reference proteome</keyword>
<reference evidence="2 3" key="1">
    <citation type="submission" date="2020-12" db="EMBL/GenBank/DDBJ databases">
        <title>Enhanced detection system for hospital associated transmission using whole genome sequencing surveillance.</title>
        <authorList>
            <person name="Harrison L.H."/>
            <person name="Van Tyne D."/>
            <person name="Marsh J.W."/>
            <person name="Griffith M.P."/>
            <person name="Snyder D.J."/>
            <person name="Cooper V.S."/>
            <person name="Mustapha M."/>
        </authorList>
    </citation>
    <scope>NUCLEOTIDE SEQUENCE [LARGE SCALE GENOMIC DNA]</scope>
    <source>
        <strain evidence="2 3">SER00238</strain>
    </source>
</reference>
<dbReference type="Pfam" id="PF01050">
    <property type="entry name" value="MannoseP_isomer"/>
    <property type="match status" value="1"/>
</dbReference>
<comment type="caution">
    <text evidence="2">The sequence shown here is derived from an EMBL/GenBank/DDBJ whole genome shotgun (WGS) entry which is preliminary data.</text>
</comment>
<evidence type="ECO:0000313" key="3">
    <source>
        <dbReference type="Proteomes" id="UP000639004"/>
    </source>
</evidence>
<dbReference type="InterPro" id="IPR001538">
    <property type="entry name" value="Man6P_isomerase-2_C"/>
</dbReference>
<dbReference type="SUPFAM" id="SSF51182">
    <property type="entry name" value="RmlC-like cupins"/>
    <property type="match status" value="1"/>
</dbReference>
<dbReference type="PANTHER" id="PTHR46390:SF1">
    <property type="entry name" value="MANNOSE-1-PHOSPHATE GUANYLYLTRANSFERASE"/>
    <property type="match status" value="1"/>
</dbReference>
<evidence type="ECO:0000259" key="1">
    <source>
        <dbReference type="Pfam" id="PF01050"/>
    </source>
</evidence>
<protein>
    <submittedName>
        <fullName evidence="2">Cupin domain-containing protein</fullName>
    </submittedName>
</protein>
<feature type="domain" description="Mannose-6-phosphate isomerase type II C-terminal" evidence="1">
    <location>
        <begin position="1"/>
        <end position="74"/>
    </location>
</feature>
<feature type="non-terminal residue" evidence="2">
    <location>
        <position position="1"/>
    </location>
</feature>
<dbReference type="PANTHER" id="PTHR46390">
    <property type="entry name" value="MANNOSE-1-PHOSPHATE GUANYLYLTRANSFERASE"/>
    <property type="match status" value="1"/>
</dbReference>
<dbReference type="Proteomes" id="UP000639004">
    <property type="component" value="Unassembled WGS sequence"/>
</dbReference>
<organism evidence="2 3">
    <name type="scientific">Serratia proteamaculans</name>
    <dbReference type="NCBI Taxonomy" id="28151"/>
    <lineage>
        <taxon>Bacteria</taxon>
        <taxon>Pseudomonadati</taxon>
        <taxon>Pseudomonadota</taxon>
        <taxon>Gammaproteobacteria</taxon>
        <taxon>Enterobacterales</taxon>
        <taxon>Yersiniaceae</taxon>
        <taxon>Serratia</taxon>
    </lineage>
</organism>
<dbReference type="Gene3D" id="2.60.120.10">
    <property type="entry name" value="Jelly Rolls"/>
    <property type="match status" value="1"/>
</dbReference>
<dbReference type="InterPro" id="IPR014710">
    <property type="entry name" value="RmlC-like_jellyroll"/>
</dbReference>
<dbReference type="EMBL" id="JAEHSL010000057">
    <property type="protein sequence ID" value="MBI6183652.1"/>
    <property type="molecule type" value="Genomic_DNA"/>
</dbReference>